<feature type="region of interest" description="Disordered" evidence="13">
    <location>
        <begin position="672"/>
        <end position="777"/>
    </location>
</feature>
<dbReference type="PANTHER" id="PTHR24031">
    <property type="entry name" value="RNA HELICASE"/>
    <property type="match status" value="1"/>
</dbReference>
<feature type="short sequence motif" description="Q motif" evidence="10">
    <location>
        <begin position="68"/>
        <end position="96"/>
    </location>
</feature>
<dbReference type="InterPro" id="IPR014014">
    <property type="entry name" value="RNA_helicase_DEAD_Q_motif"/>
</dbReference>
<dbReference type="SMART" id="SM01178">
    <property type="entry name" value="DUF4217"/>
    <property type="match status" value="1"/>
</dbReference>
<dbReference type="CDD" id="cd18787">
    <property type="entry name" value="SF2_C_DEAD"/>
    <property type="match status" value="1"/>
</dbReference>
<dbReference type="PROSITE" id="PS51192">
    <property type="entry name" value="HELICASE_ATP_BIND_1"/>
    <property type="match status" value="1"/>
</dbReference>
<keyword evidence="5 11" id="KW-0378">Hydrolase</keyword>
<dbReference type="SMART" id="SM00490">
    <property type="entry name" value="HELICc"/>
    <property type="match status" value="1"/>
</dbReference>
<keyword evidence="2" id="KW-0690">Ribosome biogenesis</keyword>
<evidence type="ECO:0000313" key="17">
    <source>
        <dbReference type="EMBL" id="ANB13878.1"/>
    </source>
</evidence>
<dbReference type="RefSeq" id="XP_018736355.1">
    <property type="nucleotide sequence ID" value="XM_018881925.1"/>
</dbReference>
<feature type="region of interest" description="Disordered" evidence="13">
    <location>
        <begin position="1"/>
        <end position="45"/>
    </location>
</feature>
<comment type="subcellular location">
    <subcellularLocation>
        <location evidence="1">Nucleus</location>
        <location evidence="1">Nucleolus</location>
    </subcellularLocation>
</comment>
<evidence type="ECO:0000256" key="6">
    <source>
        <dbReference type="ARBA" id="ARBA00022806"/>
    </source>
</evidence>
<proteinExistence type="inferred from homology"/>
<dbReference type="AlphaFoldDB" id="A0A167EBP8"/>
<keyword evidence="3" id="KW-0698">rRNA processing</keyword>
<evidence type="ECO:0000256" key="5">
    <source>
        <dbReference type="ARBA" id="ARBA00022801"/>
    </source>
</evidence>
<keyword evidence="8 12" id="KW-0694">RNA-binding</keyword>
<dbReference type="InterPro" id="IPR014001">
    <property type="entry name" value="Helicase_ATP-bd"/>
</dbReference>
<dbReference type="Pfam" id="PF00271">
    <property type="entry name" value="Helicase_C"/>
    <property type="match status" value="1"/>
</dbReference>
<evidence type="ECO:0000256" key="10">
    <source>
        <dbReference type="PROSITE-ProRule" id="PRU00552"/>
    </source>
</evidence>
<sequence>MSSNGHGKRDTNGSKHSVNGKKNAHNKNGGGANNNKSKHVKRQSENAHIAALETQIKEWDPAEHPNLTKFEQLPLSRATLQGLRSSHFVDMTDIQRQSLMASLKGEDILGAARTGSGKTLAFLIPVLERLYRQKWNQQDGLGALIISPTRELAIQIFQVLRKIGRAHSLSAGLVIGGKDVQVESERLARLNILIGTPGRLLQHLDQTAGFDVSNLQMLVLDEADRILDMGFKKSLDAIIDNLPTTRQTLLFSATQTKTVSDLARLSLSDPRYISVHEEDQTATPKGLEQFYIVSPLDEKLDNMYAFIKSHIKTKMLIFFSSSKQVRFAYESFRKLQPGIPLLHLHGKQKQQARIDVTQKFSSAQYSCLFATDIVARGIDFPAVDWVIQVDAPEDAATYIHRVGRSARFDKKGRALLFVTPSEEKGMISALESRKVPISKLTIREAKKKSIRQDLQALCFQDPELKYLGQKAFISYVRSVYIQKNKDIFNFESLPLEKFAESLGLPGAPNIKIKGGERSKEAKNAPRQLLKLTKEPGSDDEQEGEDKKKEPEKVRTKYDRMFERKNQNVLSEHYLNLTKTAGDEDDGDDFIAVKRQDHIIDDEEIPNLLEIPTSKRAQKRALSKKLSTKSKGNATKLVFDDEGNAHAIYELEDEEDFKKAGDAAVQKAEFVARESAAMQEKDIEDKQVARDKRVEKKRRRQEIERRALEAEQDESDDGEGGYQVTLGGADDESDYDHNQEPDIDRDYESSDNDEPAAKKPKWFQKDKDSAPVRNGVLEVEEPDTLEDLEALSARLIRGR</sequence>
<dbReference type="EC" id="3.6.4.13" evidence="12"/>
<dbReference type="PROSITE" id="PS51195">
    <property type="entry name" value="Q_MOTIF"/>
    <property type="match status" value="1"/>
</dbReference>
<evidence type="ECO:0000256" key="1">
    <source>
        <dbReference type="ARBA" id="ARBA00004604"/>
    </source>
</evidence>
<evidence type="ECO:0000259" key="14">
    <source>
        <dbReference type="PROSITE" id="PS51192"/>
    </source>
</evidence>
<keyword evidence="18" id="KW-1185">Reference proteome</keyword>
<evidence type="ECO:0000256" key="4">
    <source>
        <dbReference type="ARBA" id="ARBA00022741"/>
    </source>
</evidence>
<dbReference type="Gene3D" id="3.40.50.300">
    <property type="entry name" value="P-loop containing nucleotide triphosphate hydrolases"/>
    <property type="match status" value="2"/>
</dbReference>
<comment type="catalytic activity">
    <reaction evidence="12">
        <text>ATP + H2O = ADP + phosphate + H(+)</text>
        <dbReference type="Rhea" id="RHEA:13065"/>
        <dbReference type="ChEBI" id="CHEBI:15377"/>
        <dbReference type="ChEBI" id="CHEBI:15378"/>
        <dbReference type="ChEBI" id="CHEBI:30616"/>
        <dbReference type="ChEBI" id="CHEBI:43474"/>
        <dbReference type="ChEBI" id="CHEBI:456216"/>
        <dbReference type="EC" id="3.6.4.13"/>
    </reaction>
</comment>
<feature type="compositionally biased region" description="Acidic residues" evidence="13">
    <location>
        <begin position="709"/>
        <end position="718"/>
    </location>
</feature>
<comment type="domain">
    <text evidence="12">The Q motif is unique to and characteristic of the DEAD box family of RNA helicases and controls ATP binding and hydrolysis.</text>
</comment>
<dbReference type="InterPro" id="IPR001650">
    <property type="entry name" value="Helicase_C-like"/>
</dbReference>
<dbReference type="GO" id="GO:0005524">
    <property type="term" value="F:ATP binding"/>
    <property type="evidence" value="ECO:0007669"/>
    <property type="project" value="UniProtKB-UniRule"/>
</dbReference>
<dbReference type="GO" id="GO:0016887">
    <property type="term" value="F:ATP hydrolysis activity"/>
    <property type="evidence" value="ECO:0007669"/>
    <property type="project" value="RHEA"/>
</dbReference>
<evidence type="ECO:0000256" key="8">
    <source>
        <dbReference type="ARBA" id="ARBA00022884"/>
    </source>
</evidence>
<organism evidence="17 18">
    <name type="scientific">Sugiyamaella lignohabitans</name>
    <dbReference type="NCBI Taxonomy" id="796027"/>
    <lineage>
        <taxon>Eukaryota</taxon>
        <taxon>Fungi</taxon>
        <taxon>Dikarya</taxon>
        <taxon>Ascomycota</taxon>
        <taxon>Saccharomycotina</taxon>
        <taxon>Dipodascomycetes</taxon>
        <taxon>Dipodascales</taxon>
        <taxon>Trichomonascaceae</taxon>
        <taxon>Sugiyamaella</taxon>
    </lineage>
</organism>
<evidence type="ECO:0000256" key="12">
    <source>
        <dbReference type="RuleBase" id="RU365068"/>
    </source>
</evidence>
<comment type="function">
    <text evidence="12">RNA helicase.</text>
</comment>
<protein>
    <recommendedName>
        <fullName evidence="12">ATP-dependent RNA helicase</fullName>
        <ecNumber evidence="12">3.6.4.13</ecNumber>
    </recommendedName>
</protein>
<feature type="compositionally biased region" description="Basic and acidic residues" evidence="13">
    <location>
        <begin position="678"/>
        <end position="693"/>
    </location>
</feature>
<evidence type="ECO:0000256" key="11">
    <source>
        <dbReference type="RuleBase" id="RU000492"/>
    </source>
</evidence>
<dbReference type="GO" id="GO:0003723">
    <property type="term" value="F:RNA binding"/>
    <property type="evidence" value="ECO:0007669"/>
    <property type="project" value="UniProtKB-UniRule"/>
</dbReference>
<keyword evidence="9" id="KW-0539">Nucleus</keyword>
<evidence type="ECO:0000256" key="13">
    <source>
        <dbReference type="SAM" id="MobiDB-lite"/>
    </source>
</evidence>
<evidence type="ECO:0000313" key="18">
    <source>
        <dbReference type="Proteomes" id="UP000189580"/>
    </source>
</evidence>
<feature type="compositionally biased region" description="Basic and acidic residues" evidence="13">
    <location>
        <begin position="544"/>
        <end position="554"/>
    </location>
</feature>
<dbReference type="GO" id="GO:0006364">
    <property type="term" value="P:rRNA processing"/>
    <property type="evidence" value="ECO:0007669"/>
    <property type="project" value="UniProtKB-KW"/>
</dbReference>
<dbReference type="GO" id="GO:0005730">
    <property type="term" value="C:nucleolus"/>
    <property type="evidence" value="ECO:0007669"/>
    <property type="project" value="UniProtKB-SubCell"/>
</dbReference>
<dbReference type="EMBL" id="CP014502">
    <property type="protein sequence ID" value="ANB13878.1"/>
    <property type="molecule type" value="Genomic_DNA"/>
</dbReference>
<dbReference type="GeneID" id="30037003"/>
<dbReference type="InterPro" id="IPR000629">
    <property type="entry name" value="RNA-helicase_DEAD-box_CS"/>
</dbReference>
<feature type="domain" description="DEAD-box RNA helicase Q" evidence="16">
    <location>
        <begin position="68"/>
        <end position="96"/>
    </location>
</feature>
<evidence type="ECO:0000259" key="15">
    <source>
        <dbReference type="PROSITE" id="PS51194"/>
    </source>
</evidence>
<dbReference type="SUPFAM" id="SSF52540">
    <property type="entry name" value="P-loop containing nucleoside triphosphate hydrolases"/>
    <property type="match status" value="1"/>
</dbReference>
<dbReference type="InterPro" id="IPR011545">
    <property type="entry name" value="DEAD/DEAH_box_helicase_dom"/>
</dbReference>
<keyword evidence="4 11" id="KW-0547">Nucleotide-binding</keyword>
<feature type="domain" description="Helicase ATP-binding" evidence="14">
    <location>
        <begin position="99"/>
        <end position="273"/>
    </location>
</feature>
<feature type="compositionally biased region" description="Basic and acidic residues" evidence="13">
    <location>
        <begin position="513"/>
        <end position="523"/>
    </location>
</feature>
<evidence type="ECO:0000256" key="9">
    <source>
        <dbReference type="ARBA" id="ARBA00023242"/>
    </source>
</evidence>
<dbReference type="Proteomes" id="UP000189580">
    <property type="component" value="Chromosome d"/>
</dbReference>
<gene>
    <name evidence="17" type="primary">HCA4</name>
    <name evidence="17" type="ORF">AWJ20_4829</name>
</gene>
<dbReference type="SMART" id="SM00487">
    <property type="entry name" value="DEXDc"/>
    <property type="match status" value="1"/>
</dbReference>
<dbReference type="Pfam" id="PF13959">
    <property type="entry name" value="CTE_SPB4"/>
    <property type="match status" value="1"/>
</dbReference>
<feature type="compositionally biased region" description="Basic and acidic residues" evidence="13">
    <location>
        <begin position="734"/>
        <end position="747"/>
    </location>
</feature>
<dbReference type="Pfam" id="PF00270">
    <property type="entry name" value="DEAD"/>
    <property type="match status" value="1"/>
</dbReference>
<evidence type="ECO:0000256" key="2">
    <source>
        <dbReference type="ARBA" id="ARBA00022517"/>
    </source>
</evidence>
<dbReference type="PROSITE" id="PS51194">
    <property type="entry name" value="HELICASE_CTER"/>
    <property type="match status" value="1"/>
</dbReference>
<accession>A0A167EBP8</accession>
<dbReference type="CDD" id="cd17941">
    <property type="entry name" value="DEADc_DDX10"/>
    <property type="match status" value="1"/>
</dbReference>
<dbReference type="OrthoDB" id="10259640at2759"/>
<dbReference type="PROSITE" id="PS00039">
    <property type="entry name" value="DEAD_ATP_HELICASE"/>
    <property type="match status" value="1"/>
</dbReference>
<evidence type="ECO:0000259" key="16">
    <source>
        <dbReference type="PROSITE" id="PS51195"/>
    </source>
</evidence>
<reference evidence="17 18" key="1">
    <citation type="submission" date="2016-02" db="EMBL/GenBank/DDBJ databases">
        <title>Complete genome sequence and transcriptome regulation of the pentose utilising yeast Sugiyamaella lignohabitans.</title>
        <authorList>
            <person name="Bellasio M."/>
            <person name="Peymann A."/>
            <person name="Valli M."/>
            <person name="Sipitzky M."/>
            <person name="Graf A."/>
            <person name="Sauer M."/>
            <person name="Marx H."/>
            <person name="Mattanovich D."/>
        </authorList>
    </citation>
    <scope>NUCLEOTIDE SEQUENCE [LARGE SCALE GENOMIC DNA]</scope>
    <source>
        <strain evidence="17 18">CBS 10342</strain>
    </source>
</reference>
<name>A0A167EBP8_9ASCO</name>
<evidence type="ECO:0000256" key="3">
    <source>
        <dbReference type="ARBA" id="ARBA00022552"/>
    </source>
</evidence>
<evidence type="ECO:0000256" key="7">
    <source>
        <dbReference type="ARBA" id="ARBA00022840"/>
    </source>
</evidence>
<keyword evidence="7 11" id="KW-0067">ATP-binding</keyword>
<dbReference type="GO" id="GO:0003724">
    <property type="term" value="F:RNA helicase activity"/>
    <property type="evidence" value="ECO:0007669"/>
    <property type="project" value="UniProtKB-EC"/>
</dbReference>
<dbReference type="InterPro" id="IPR025313">
    <property type="entry name" value="SPB4-like_CTE"/>
</dbReference>
<feature type="region of interest" description="Disordered" evidence="13">
    <location>
        <begin position="509"/>
        <end position="554"/>
    </location>
</feature>
<dbReference type="InterPro" id="IPR027417">
    <property type="entry name" value="P-loop_NTPase"/>
</dbReference>
<feature type="domain" description="Helicase C-terminal" evidence="15">
    <location>
        <begin position="299"/>
        <end position="451"/>
    </location>
</feature>
<dbReference type="KEGG" id="slb:AWJ20_4829"/>
<keyword evidence="6 11" id="KW-0347">Helicase</keyword>
<comment type="similarity">
    <text evidence="11">Belongs to the DEAD box helicase family.</text>
</comment>